<gene>
    <name evidence="3" type="ORF">INT43_008023</name>
</gene>
<reference evidence="3" key="1">
    <citation type="submission" date="2020-12" db="EMBL/GenBank/DDBJ databases">
        <title>Metabolic potential, ecology and presence of endohyphal bacteria is reflected in genomic diversity of Mucoromycotina.</title>
        <authorList>
            <person name="Muszewska A."/>
            <person name="Okrasinska A."/>
            <person name="Steczkiewicz K."/>
            <person name="Drgas O."/>
            <person name="Orlowska M."/>
            <person name="Perlinska-Lenart U."/>
            <person name="Aleksandrzak-Piekarczyk T."/>
            <person name="Szatraj K."/>
            <person name="Zielenkiewicz U."/>
            <person name="Pilsyk S."/>
            <person name="Malc E."/>
            <person name="Mieczkowski P."/>
            <person name="Kruszewska J.S."/>
            <person name="Biernat P."/>
            <person name="Pawlowska J."/>
        </authorList>
    </citation>
    <scope>NUCLEOTIDE SEQUENCE</scope>
    <source>
        <strain evidence="3">WA0000067209</strain>
    </source>
</reference>
<name>A0A8H7U9J3_MORIS</name>
<dbReference type="InterPro" id="IPR002347">
    <property type="entry name" value="SDR_fam"/>
</dbReference>
<dbReference type="PRINTS" id="PR00081">
    <property type="entry name" value="GDHRDH"/>
</dbReference>
<dbReference type="OrthoDB" id="542013at2759"/>
<dbReference type="SUPFAM" id="SSF51735">
    <property type="entry name" value="NAD(P)-binding Rossmann-fold domains"/>
    <property type="match status" value="1"/>
</dbReference>
<keyword evidence="2" id="KW-0560">Oxidoreductase</keyword>
<comment type="caution">
    <text evidence="3">The sequence shown here is derived from an EMBL/GenBank/DDBJ whole genome shotgun (WGS) entry which is preliminary data.</text>
</comment>
<evidence type="ECO:0000256" key="1">
    <source>
        <dbReference type="ARBA" id="ARBA00006484"/>
    </source>
</evidence>
<dbReference type="Proteomes" id="UP000654370">
    <property type="component" value="Unassembled WGS sequence"/>
</dbReference>
<protein>
    <submittedName>
        <fullName evidence="3">Uncharacterized protein</fullName>
    </submittedName>
</protein>
<dbReference type="EMBL" id="JAEPQZ010000009">
    <property type="protein sequence ID" value="KAG2177366.1"/>
    <property type="molecule type" value="Genomic_DNA"/>
</dbReference>
<evidence type="ECO:0000256" key="2">
    <source>
        <dbReference type="ARBA" id="ARBA00023002"/>
    </source>
</evidence>
<dbReference type="Pfam" id="PF00106">
    <property type="entry name" value="adh_short"/>
    <property type="match status" value="1"/>
</dbReference>
<evidence type="ECO:0000313" key="4">
    <source>
        <dbReference type="Proteomes" id="UP000654370"/>
    </source>
</evidence>
<comment type="similarity">
    <text evidence="1">Belongs to the short-chain dehydrogenases/reductases (SDR) family.</text>
</comment>
<proteinExistence type="inferred from homology"/>
<dbReference type="PANTHER" id="PTHR24320:SF152">
    <property type="entry name" value="SHORT-CHAIN DEHYDROGENASE_REDUCTASE FAMILY PROTEIN"/>
    <property type="match status" value="1"/>
</dbReference>
<dbReference type="PANTHER" id="PTHR24320">
    <property type="entry name" value="RETINOL DEHYDROGENASE"/>
    <property type="match status" value="1"/>
</dbReference>
<evidence type="ECO:0000313" key="3">
    <source>
        <dbReference type="EMBL" id="KAG2177366.1"/>
    </source>
</evidence>
<organism evidence="3 4">
    <name type="scientific">Mortierella isabellina</name>
    <name type="common">Filamentous fungus</name>
    <name type="synonym">Umbelopsis isabellina</name>
    <dbReference type="NCBI Taxonomy" id="91625"/>
    <lineage>
        <taxon>Eukaryota</taxon>
        <taxon>Fungi</taxon>
        <taxon>Fungi incertae sedis</taxon>
        <taxon>Mucoromycota</taxon>
        <taxon>Mucoromycotina</taxon>
        <taxon>Umbelopsidomycetes</taxon>
        <taxon>Umbelopsidales</taxon>
        <taxon>Umbelopsidaceae</taxon>
        <taxon>Umbelopsis</taxon>
    </lineage>
</organism>
<dbReference type="GO" id="GO:0016491">
    <property type="term" value="F:oxidoreductase activity"/>
    <property type="evidence" value="ECO:0007669"/>
    <property type="project" value="UniProtKB-KW"/>
</dbReference>
<sequence length="336" mass="36587">MKLDRQTDFPAHQIVKLHVEPQNLQGKTIVITGGNSGLGLASAKSIAKMNPSKLILACRNLDTAAEAVEAIKADGFDAVEVWQLDQSSYANVKAFAKKYNESGLDLDVLLANAGVLPGKPAGKPGLNADGNEEILATNHMGAALLALELLPSIRRTAAKAKDNQLPRIIIVASDVHYWAELPAAKEEGNIIKTMNSEKTWSNVLDRYMDSKLLNVFFANELANKLKQSNVPEDKKIVVTSCNPGLCMSAEDAANPNHPIPAPLREIARDYTEGCKTHVFTTVDPSVNKPGQFVFYSNCAPLETADITLGKDGDVLRERVWRDTLEVLGVTEQQYQI</sequence>
<dbReference type="InterPro" id="IPR036291">
    <property type="entry name" value="NAD(P)-bd_dom_sf"/>
</dbReference>
<dbReference type="AlphaFoldDB" id="A0A8H7U9J3"/>
<keyword evidence="4" id="KW-1185">Reference proteome</keyword>
<accession>A0A8H7U9J3</accession>
<dbReference type="Gene3D" id="3.40.50.720">
    <property type="entry name" value="NAD(P)-binding Rossmann-like Domain"/>
    <property type="match status" value="1"/>
</dbReference>